<accession>R4WAS4</accession>
<dbReference type="Proteomes" id="UP000157474">
    <property type="component" value="Segment"/>
</dbReference>
<protein>
    <submittedName>
        <fullName evidence="2">Glycoprotein</fullName>
    </submittedName>
</protein>
<dbReference type="KEGG" id="vg:13436203"/>
<organism evidence="2 3">
    <name type="scientific">Persimmon virus A</name>
    <dbReference type="NCBI Taxonomy" id="1211480"/>
    <lineage>
        <taxon>Viruses</taxon>
        <taxon>Riboviria</taxon>
        <taxon>Orthornavirae</taxon>
        <taxon>Negarnaviricota</taxon>
        <taxon>Haploviricotina</taxon>
        <taxon>Monjiviricetes</taxon>
        <taxon>Mononegavirales</taxon>
        <taxon>Rhabdoviridae</taxon>
        <taxon>Betarhabdovirinae</taxon>
        <taxon>Alphacytorhabdovirus</taxon>
        <taxon>Alphacytorhabdovirus persimmon</taxon>
        <taxon>Cytorhabdovirus persimmon</taxon>
    </lineage>
</organism>
<evidence type="ECO:0000313" key="2">
    <source>
        <dbReference type="EMBL" id="BAM36034.1"/>
    </source>
</evidence>
<keyword evidence="1" id="KW-0472">Membrane</keyword>
<sequence length="560" mass="62940">MVSFSGFVTIAIAMLLIGLEVSVSDSSSDTFLNSSVGPIAVCGKKSLNIETTLSECFERCRRMPQPTSTAKIGLHQVTAKGLGPRVVECKKVTITQQFVETWTFSTWKSTPTREYSLPSEEECKTVISKKCGTLECDIREPTSLTEDYLYASTNFKKETYISLITMPSSFFTSGVELMIMPLASEDQFSVTRESGESTTARYYWKKVDPLTECPFERVGQQYRCDYFEIDKNDKHWLCNRGGFSLTPKSEIETVIPVCKGLVQSKEGMIYEILDKSDKLSIWSQRLSSVGTTYKDADTDWLKEKINHMMSSMDSDLCILQCQILSLEARMYQSSSRVLKIAANIILLRPDGTGEKCETAHGCKLSTPHLMCGDPPRVAITCTGTSAYWDPKEPYALMDGHCSKPGKNEKLTFSARHHTYVIDDDLKSLLPSGFMHRKTHDLFSIDHLKGLQFKQEDIDEIRTSWNAHKTSESSAELTDSSVDKDHCGIMIDIITGSKKLLSGVVDYFSYIKYLVYVIVGLIVAGMSIKLMMLFVPSKRVKEPGMRYASVRQATEPTIEWI</sequence>
<name>R4WAS4_9RHAB</name>
<dbReference type="OrthoDB" id="11073at10239"/>
<proteinExistence type="predicted"/>
<feature type="transmembrane region" description="Helical" evidence="1">
    <location>
        <begin position="512"/>
        <end position="534"/>
    </location>
</feature>
<keyword evidence="1" id="KW-1133">Transmembrane helix</keyword>
<evidence type="ECO:0000256" key="1">
    <source>
        <dbReference type="SAM" id="Phobius"/>
    </source>
</evidence>
<keyword evidence="3" id="KW-1185">Reference proteome</keyword>
<dbReference type="GeneID" id="13436203"/>
<dbReference type="RefSeq" id="YP_006576505.1">
    <property type="nucleotide sequence ID" value="NC_018381.2"/>
</dbReference>
<dbReference type="EMBL" id="AB735628">
    <property type="protein sequence ID" value="BAM36034.1"/>
    <property type="molecule type" value="Viral_cRNA"/>
</dbReference>
<reference evidence="2 3" key="1">
    <citation type="journal article" date="2013" name="J. Gen. Virol.">
        <title>Genetic characterization of novel putative rhabdovirus and dsRNA virus from Japanese persimmon.</title>
        <authorList>
            <person name="Ito T."/>
            <person name="Suzaki K."/>
            <person name="Nakano M."/>
        </authorList>
    </citation>
    <scope>NUCLEOTIDE SEQUENCE [LARGE SCALE GENOMIC DNA]</scope>
    <source>
        <strain evidence="3">persimmon isolate</strain>
    </source>
</reference>
<keyword evidence="1" id="KW-0812">Transmembrane</keyword>
<evidence type="ECO:0000313" key="3">
    <source>
        <dbReference type="Proteomes" id="UP000157474"/>
    </source>
</evidence>